<dbReference type="GO" id="GO:0016020">
    <property type="term" value="C:membrane"/>
    <property type="evidence" value="ECO:0007669"/>
    <property type="project" value="UniProtKB-SubCell"/>
</dbReference>
<dbReference type="GO" id="GO:0051762">
    <property type="term" value="P:sesquiterpene biosynthetic process"/>
    <property type="evidence" value="ECO:0007669"/>
    <property type="project" value="UniProtKB-ARBA"/>
</dbReference>
<keyword evidence="4" id="KW-0812">Transmembrane</keyword>
<dbReference type="PANTHER" id="PTHR47955:SF9">
    <property type="entry name" value="PREMNASPIRODIENE OXYGENASE-LIKE"/>
    <property type="match status" value="1"/>
</dbReference>
<dbReference type="InterPro" id="IPR017972">
    <property type="entry name" value="Cyt_P450_CS"/>
</dbReference>
<keyword evidence="8 11" id="KW-0408">Iron</keyword>
<dbReference type="PROSITE" id="PS00086">
    <property type="entry name" value="CYTOCHROME_P450"/>
    <property type="match status" value="1"/>
</dbReference>
<dbReference type="Pfam" id="PF00067">
    <property type="entry name" value="p450"/>
    <property type="match status" value="3"/>
</dbReference>
<dbReference type="GO" id="GO:0005506">
    <property type="term" value="F:iron ion binding"/>
    <property type="evidence" value="ECO:0007669"/>
    <property type="project" value="InterPro"/>
</dbReference>
<evidence type="ECO:0000256" key="12">
    <source>
        <dbReference type="SAM" id="MobiDB-lite"/>
    </source>
</evidence>
<keyword evidence="7 11" id="KW-0560">Oxidoreductase</keyword>
<evidence type="ECO:0000256" key="5">
    <source>
        <dbReference type="ARBA" id="ARBA00022723"/>
    </source>
</evidence>
<dbReference type="Proteomes" id="UP000326396">
    <property type="component" value="Unassembled WGS sequence"/>
</dbReference>
<evidence type="ECO:0000256" key="7">
    <source>
        <dbReference type="ARBA" id="ARBA00023002"/>
    </source>
</evidence>
<keyword evidence="6" id="KW-1133">Transmembrane helix</keyword>
<gene>
    <name evidence="13" type="ORF">E3N88_44905</name>
</gene>
<accession>A0A5N6LAX9</accession>
<evidence type="ECO:0000313" key="14">
    <source>
        <dbReference type="Proteomes" id="UP000326396"/>
    </source>
</evidence>
<evidence type="ECO:0000256" key="2">
    <source>
        <dbReference type="ARBA" id="ARBA00010617"/>
    </source>
</evidence>
<dbReference type="GO" id="GO:0004497">
    <property type="term" value="F:monooxygenase activity"/>
    <property type="evidence" value="ECO:0007669"/>
    <property type="project" value="UniProtKB-KW"/>
</dbReference>
<dbReference type="GO" id="GO:0020037">
    <property type="term" value="F:heme binding"/>
    <property type="evidence" value="ECO:0007669"/>
    <property type="project" value="InterPro"/>
</dbReference>
<sequence length="578" mass="64285">MLKVSPWKGVVRFGKKGKLAPRYVGPLEIIERIGTLPHRGVTDLARKHGALMHLKLGEVSTIVVSSPKWAKEILTTYDIPFTNRPPSLTGEIIAYHYTDIVQAPYGEYWRQLRKICTLELLSVKKVKSFQSIREEECWNLVQEIKDWGSGQPINLSEKIFKLVATILSRAVFGRGIKDQKEFTELVKEILRQSGGFDPSDIYPSINFLQHFSRKRVKLNGIRGTLDNLIGNLDMFGAGTDTSSVTVEWAISEQIRCPRAMEKLQAELRQAFKGKERIKEDDVQNLTYLNLVFRETLRLHPPLPLIPHMCREPVNVAGYDVASNTKLIVNVSTIVMSSDYEYLPFGAGRRMCPGAALGLANVQLPLAHIMHYFKWKLPNGASNDQLDMTEVFGGTVQKKNELSPPPPPPPLAAITTTSLPPPASTTSRRSLRLLPVAQTHRTSANPSPSLTRLRRSSSLLIHPSLTKTSTGTTCGGTGFPISICCKLKTPAESLHHPSPDRLYQSPSTALRRPKPSVKLPHILSESSEASYSPRENQETPPSEHRLLHGDDDAASSDFSDLPIVRNFDLVDGCRATDSL</sequence>
<organism evidence="13 14">
    <name type="scientific">Mikania micrantha</name>
    <name type="common">bitter vine</name>
    <dbReference type="NCBI Taxonomy" id="192012"/>
    <lineage>
        <taxon>Eukaryota</taxon>
        <taxon>Viridiplantae</taxon>
        <taxon>Streptophyta</taxon>
        <taxon>Embryophyta</taxon>
        <taxon>Tracheophyta</taxon>
        <taxon>Spermatophyta</taxon>
        <taxon>Magnoliopsida</taxon>
        <taxon>eudicotyledons</taxon>
        <taxon>Gunneridae</taxon>
        <taxon>Pentapetalae</taxon>
        <taxon>asterids</taxon>
        <taxon>campanulids</taxon>
        <taxon>Asterales</taxon>
        <taxon>Asteraceae</taxon>
        <taxon>Asteroideae</taxon>
        <taxon>Heliantheae alliance</taxon>
        <taxon>Eupatorieae</taxon>
        <taxon>Mikania</taxon>
    </lineage>
</organism>
<dbReference type="PRINTS" id="PR00385">
    <property type="entry name" value="P450"/>
</dbReference>
<feature type="compositionally biased region" description="Polar residues" evidence="12">
    <location>
        <begin position="523"/>
        <end position="533"/>
    </location>
</feature>
<dbReference type="AlphaFoldDB" id="A0A5N6LAX9"/>
<reference evidence="13 14" key="1">
    <citation type="submission" date="2019-05" db="EMBL/GenBank/DDBJ databases">
        <title>Mikania micrantha, genome provides insights into the molecular mechanism of rapid growth.</title>
        <authorList>
            <person name="Liu B."/>
        </authorList>
    </citation>
    <scope>NUCLEOTIDE SEQUENCE [LARGE SCALE GENOMIC DNA]</scope>
    <source>
        <strain evidence="13">NLD-2019</strain>
        <tissue evidence="13">Leaf</tissue>
    </source>
</reference>
<protein>
    <recommendedName>
        <fullName evidence="15">Cytochrome P450</fullName>
    </recommendedName>
</protein>
<name>A0A5N6LAX9_9ASTR</name>
<dbReference type="GO" id="GO:0016705">
    <property type="term" value="F:oxidoreductase activity, acting on paired donors, with incorporation or reduction of molecular oxygen"/>
    <property type="evidence" value="ECO:0007669"/>
    <property type="project" value="InterPro"/>
</dbReference>
<comment type="caution">
    <text evidence="13">The sequence shown here is derived from an EMBL/GenBank/DDBJ whole genome shotgun (WGS) entry which is preliminary data.</text>
</comment>
<keyword evidence="3 11" id="KW-0349">Heme</keyword>
<dbReference type="CDD" id="cd11072">
    <property type="entry name" value="CYP71-like"/>
    <property type="match status" value="1"/>
</dbReference>
<dbReference type="InterPro" id="IPR001128">
    <property type="entry name" value="Cyt_P450"/>
</dbReference>
<dbReference type="OrthoDB" id="1470350at2759"/>
<evidence type="ECO:0000256" key="1">
    <source>
        <dbReference type="ARBA" id="ARBA00004370"/>
    </source>
</evidence>
<feature type="compositionally biased region" description="Basic and acidic residues" evidence="12">
    <location>
        <begin position="534"/>
        <end position="550"/>
    </location>
</feature>
<evidence type="ECO:0000256" key="10">
    <source>
        <dbReference type="ARBA" id="ARBA00023136"/>
    </source>
</evidence>
<feature type="region of interest" description="Disordered" evidence="12">
    <location>
        <begin position="396"/>
        <end position="453"/>
    </location>
</feature>
<evidence type="ECO:0000256" key="8">
    <source>
        <dbReference type="ARBA" id="ARBA00023004"/>
    </source>
</evidence>
<dbReference type="PANTHER" id="PTHR47955">
    <property type="entry name" value="CYTOCHROME P450 FAMILY 71 PROTEIN"/>
    <property type="match status" value="1"/>
</dbReference>
<evidence type="ECO:0000256" key="6">
    <source>
        <dbReference type="ARBA" id="ARBA00022989"/>
    </source>
</evidence>
<comment type="subcellular location">
    <subcellularLocation>
        <location evidence="1">Membrane</location>
    </subcellularLocation>
</comment>
<dbReference type="EMBL" id="SZYD01002046">
    <property type="protein sequence ID" value="KAD0020779.1"/>
    <property type="molecule type" value="Genomic_DNA"/>
</dbReference>
<dbReference type="InterPro" id="IPR036396">
    <property type="entry name" value="Cyt_P450_sf"/>
</dbReference>
<proteinExistence type="inferred from homology"/>
<evidence type="ECO:0000256" key="9">
    <source>
        <dbReference type="ARBA" id="ARBA00023033"/>
    </source>
</evidence>
<evidence type="ECO:0000256" key="3">
    <source>
        <dbReference type="ARBA" id="ARBA00022617"/>
    </source>
</evidence>
<feature type="compositionally biased region" description="Low complexity" evidence="12">
    <location>
        <begin position="411"/>
        <end position="434"/>
    </location>
</feature>
<keyword evidence="14" id="KW-1185">Reference proteome</keyword>
<evidence type="ECO:0008006" key="15">
    <source>
        <dbReference type="Google" id="ProtNLM"/>
    </source>
</evidence>
<feature type="region of interest" description="Disordered" evidence="12">
    <location>
        <begin position="492"/>
        <end position="557"/>
    </location>
</feature>
<dbReference type="SUPFAM" id="SSF48264">
    <property type="entry name" value="Cytochrome P450"/>
    <property type="match status" value="1"/>
</dbReference>
<evidence type="ECO:0000313" key="13">
    <source>
        <dbReference type="EMBL" id="KAD0020779.1"/>
    </source>
</evidence>
<comment type="similarity">
    <text evidence="2 11">Belongs to the cytochrome P450 family.</text>
</comment>
<evidence type="ECO:0000256" key="4">
    <source>
        <dbReference type="ARBA" id="ARBA00022692"/>
    </source>
</evidence>
<dbReference type="PRINTS" id="PR00463">
    <property type="entry name" value="EP450I"/>
</dbReference>
<keyword evidence="5 11" id="KW-0479">Metal-binding</keyword>
<evidence type="ECO:0000256" key="11">
    <source>
        <dbReference type="RuleBase" id="RU000461"/>
    </source>
</evidence>
<keyword evidence="10" id="KW-0472">Membrane</keyword>
<keyword evidence="9 11" id="KW-0503">Monooxygenase</keyword>
<dbReference type="Gene3D" id="1.10.630.10">
    <property type="entry name" value="Cytochrome P450"/>
    <property type="match status" value="2"/>
</dbReference>
<dbReference type="InterPro" id="IPR002401">
    <property type="entry name" value="Cyt_P450_E_grp-I"/>
</dbReference>